<feature type="compositionally biased region" description="Polar residues" evidence="2">
    <location>
        <begin position="1528"/>
        <end position="1537"/>
    </location>
</feature>
<feature type="transmembrane region" description="Helical" evidence="3">
    <location>
        <begin position="1351"/>
        <end position="1374"/>
    </location>
</feature>
<name>A0A0R2Y7R9_9PSED</name>
<evidence type="ECO:0000256" key="1">
    <source>
        <dbReference type="ARBA" id="ARBA00022737"/>
    </source>
</evidence>
<keyword evidence="1" id="KW-0677">Repeat</keyword>
<dbReference type="Gene3D" id="2.180.10.10">
    <property type="entry name" value="RHS repeat-associated core"/>
    <property type="match status" value="1"/>
</dbReference>
<gene>
    <name evidence="5" type="ORF">TU73_15830</name>
</gene>
<dbReference type="PANTHER" id="PTHR32305:SF15">
    <property type="entry name" value="PROTEIN RHSA-RELATED"/>
    <property type="match status" value="1"/>
</dbReference>
<sequence length="1575" mass="174719">MDIYSNAFNFSSYINGSVDLRTGQYGCHIKLAAFNPQGPLEASRDISLGFSMFDTKNNGCGIGWRLSNTEFDESRRRLTLLSGEQYQTDLLPSVGGTLKIINHKLKDIVVKRPDTTTLQVVYNDGTIEILRRTGSTQPYRIVAILFENGERLTFRYGVTGLLERILNQKQEELLVLTYSNGNLSIADTRVDGGRYARVWFLYTNNRLTQVSAPFDRSEARGTASYVFEYRSAFRNGMVPIMRVRSPMGGEELITYAEQGHQYANNQFIPRVTSWVRTPAAKQPPMTLTYVYSPGRNFTGYPFSGGFREGEDNLYQVVGDYEYWTEERSLDSVGDTQLSATHTTYNKYHLLTEERVVREGTRTTTAIIYNTQPGQFPNQPPNFHLPKTIIKRYELVAGGTPREEIQHIETDDYGNELSRTEPSGIRTEYSYYPITGEPGKCPADPHGLFQRYLKQEKIISADTTVAPRITEQTHTQIQTAQGDYFVLQHAAARDGVVQTLHTYHEAADNFPLNGRLKSNTTTIDNLAQVTDFTYTFEDDTMTETRRFKGREVGQWLDSVRTLSLTNRRVLALTNAAGAKLVLSFDVTGRLTAESTAVGDPRVAGRQYTYHFATAGQQANLVTTDAQGNKVITYFDGMGRQVSTAQVLGEDTLRPISSRRYDGQGRCIEQTRIDYLGEAGQRALKTLFAYNAWGNPSRTTQPDGRVLIDEYDPLHHLKKTGVVGQAQWETIFNQYDQPARMVRVGVAGERLEMETRTYDGLGRCATVTNARQTRTTYTYDAFDRVVNTCETPTDGTAPRQRVTTYMAGTSEELVSAISVDAKRVGASTYDSLGRLTSQTRGVRDDAPGYTWEYSANSVNPNVFISPHGDRQVQTFDEQLDVLTEARTPGFAPMLFSHDPKNAARTVSQMSSFKHERTYDAYGHPLSDVQTADGKVLKQNHAYSPNGRLLQQTSIGGQSSSFEYDAQGRLERVVTGVMVMTQAYDDVGRLIQVSTAQTGNATAVDAKITFDAWGRESSRILDVSGRKFQRIASTYHPDGLLATRRILDAQEQLVIGETFAYDGYGRLSEYRCDGKEFPRDRLGRSVNRQCFQHDGLDNITQVDTYFADGTHDISKRSFTYNDPTQLSQVTHTHPAQTRILIYDVAGNLLEGAPGRVFTFNALDQLTAVQTDTFTYSYQYDAEFRQILAARGSEPAVRLAYADDRLDALIEGNKNIRYLRSADTVLARTGGVEGEQQHLVDASGSVRAIAAAGQPTLGRHYTPYGNAYFSPDDGKVRTMADLQLPAFNGERLDIPVNLYHLGNGRRAYDPELMVFLSPDPLSPFGEGGINSYAYCACDPVNRSDPEGLFLNLHHWLLTFAFLALSVAGVVTGGVALAAAAAAGTALTASIIAVVSASAGVVAGVLGVASLSVAEVDSQQGWDRSNHIENLNVAAVLFSLGSVFSSPKSITGYLSLTHDLYNATDHDHGPGSIDVKAHSEKPLNRGLMVPIKQAIGPSYKFTDAVGVSQFSKSYDVFRSNPKMGNLKMPPGRNQGSGAEPSQNRVRRFMDSQGDSANYVEEFRKEISRIRQPILSEWGRV</sequence>
<dbReference type="InterPro" id="IPR006530">
    <property type="entry name" value="YD"/>
</dbReference>
<dbReference type="InterPro" id="IPR022385">
    <property type="entry name" value="Rhs_assc_core"/>
</dbReference>
<dbReference type="InterPro" id="IPR056823">
    <property type="entry name" value="TEN-like_YD-shell"/>
</dbReference>
<dbReference type="Pfam" id="PF25023">
    <property type="entry name" value="TEN_YD-shell"/>
    <property type="match status" value="1"/>
</dbReference>
<dbReference type="Proteomes" id="UP000051446">
    <property type="component" value="Unassembled WGS sequence"/>
</dbReference>
<proteinExistence type="predicted"/>
<dbReference type="NCBIfam" id="TIGR03696">
    <property type="entry name" value="Rhs_assc_core"/>
    <property type="match status" value="1"/>
</dbReference>
<feature type="transmembrane region" description="Helical" evidence="3">
    <location>
        <begin position="1386"/>
        <end position="1409"/>
    </location>
</feature>
<reference evidence="5 6" key="1">
    <citation type="submission" date="2015-02" db="EMBL/GenBank/DDBJ databases">
        <title>Pseudomonas helleri sp. nov. and Pseudomonas weihenstephanensis sp. nov., isolated from raw cows milk.</title>
        <authorList>
            <person name="von Neubeck M."/>
            <person name="Huptas C."/>
            <person name="Wenning M."/>
            <person name="Scherer S."/>
        </authorList>
    </citation>
    <scope>NUCLEOTIDE SEQUENCE [LARGE SCALE GENOMIC DNA]</scope>
    <source>
        <strain evidence="5 6">DSM 17149</strain>
    </source>
</reference>
<evidence type="ECO:0000313" key="5">
    <source>
        <dbReference type="EMBL" id="KRP44624.1"/>
    </source>
</evidence>
<dbReference type="PATRIC" id="fig|75588.4.peg.5594"/>
<organism evidence="5 6">
    <name type="scientific">Pseudomonas libanensis</name>
    <dbReference type="NCBI Taxonomy" id="75588"/>
    <lineage>
        <taxon>Bacteria</taxon>
        <taxon>Pseudomonadati</taxon>
        <taxon>Pseudomonadota</taxon>
        <taxon>Gammaproteobacteria</taxon>
        <taxon>Pseudomonadales</taxon>
        <taxon>Pseudomonadaceae</taxon>
        <taxon>Pseudomonas</taxon>
    </lineage>
</organism>
<evidence type="ECO:0000256" key="3">
    <source>
        <dbReference type="SAM" id="Phobius"/>
    </source>
</evidence>
<dbReference type="PANTHER" id="PTHR32305">
    <property type="match status" value="1"/>
</dbReference>
<evidence type="ECO:0000313" key="6">
    <source>
        <dbReference type="Proteomes" id="UP000051446"/>
    </source>
</evidence>
<accession>A0A0R2Y7R9</accession>
<feature type="domain" description="Teneurin-like YD-shell" evidence="4">
    <location>
        <begin position="821"/>
        <end position="1177"/>
    </location>
</feature>
<dbReference type="EMBL" id="JYLH01000009">
    <property type="protein sequence ID" value="KRP44624.1"/>
    <property type="molecule type" value="Genomic_DNA"/>
</dbReference>
<protein>
    <recommendedName>
        <fullName evidence="4">Teneurin-like YD-shell domain-containing protein</fullName>
    </recommendedName>
</protein>
<evidence type="ECO:0000259" key="4">
    <source>
        <dbReference type="Pfam" id="PF25023"/>
    </source>
</evidence>
<keyword evidence="3" id="KW-0472">Membrane</keyword>
<dbReference type="InterPro" id="IPR050708">
    <property type="entry name" value="T6SS_VgrG/RHS"/>
</dbReference>
<comment type="caution">
    <text evidence="5">The sequence shown here is derived from an EMBL/GenBank/DDBJ whole genome shotgun (WGS) entry which is preliminary data.</text>
</comment>
<dbReference type="NCBIfam" id="TIGR01643">
    <property type="entry name" value="YD_repeat_2x"/>
    <property type="match status" value="2"/>
</dbReference>
<dbReference type="InterPro" id="IPR031325">
    <property type="entry name" value="RHS_repeat"/>
</dbReference>
<dbReference type="Pfam" id="PF05593">
    <property type="entry name" value="RHS_repeat"/>
    <property type="match status" value="1"/>
</dbReference>
<dbReference type="RefSeq" id="WP_057012999.1">
    <property type="nucleotide sequence ID" value="NZ_JYLH01000009.1"/>
</dbReference>
<keyword evidence="3" id="KW-0812">Transmembrane</keyword>
<evidence type="ECO:0000256" key="2">
    <source>
        <dbReference type="SAM" id="MobiDB-lite"/>
    </source>
</evidence>
<keyword evidence="3" id="KW-1133">Transmembrane helix</keyword>
<feature type="region of interest" description="Disordered" evidence="2">
    <location>
        <begin position="1516"/>
        <end position="1537"/>
    </location>
</feature>